<dbReference type="AlphaFoldDB" id="A0A916Y9H9"/>
<reference evidence="1" key="1">
    <citation type="journal article" date="2014" name="Int. J. Syst. Evol. Microbiol.">
        <title>Complete genome sequence of Corynebacterium casei LMG S-19264T (=DSM 44701T), isolated from a smear-ripened cheese.</title>
        <authorList>
            <consortium name="US DOE Joint Genome Institute (JGI-PGF)"/>
            <person name="Walter F."/>
            <person name="Albersmeier A."/>
            <person name="Kalinowski J."/>
            <person name="Ruckert C."/>
        </authorList>
    </citation>
    <scope>NUCLEOTIDE SEQUENCE</scope>
    <source>
        <strain evidence="1">CGMCC 1.15493</strain>
    </source>
</reference>
<comment type="caution">
    <text evidence="1">The sequence shown here is derived from an EMBL/GenBank/DDBJ whole genome shotgun (WGS) entry which is preliminary data.</text>
</comment>
<reference evidence="1" key="2">
    <citation type="submission" date="2020-09" db="EMBL/GenBank/DDBJ databases">
        <authorList>
            <person name="Sun Q."/>
            <person name="Zhou Y."/>
        </authorList>
    </citation>
    <scope>NUCLEOTIDE SEQUENCE</scope>
    <source>
        <strain evidence="1">CGMCC 1.15493</strain>
    </source>
</reference>
<proteinExistence type="predicted"/>
<dbReference type="EMBL" id="BMJJ01000012">
    <property type="protein sequence ID" value="GGD34676.1"/>
    <property type="molecule type" value="Genomic_DNA"/>
</dbReference>
<organism evidence="1 2">
    <name type="scientific">Aureimonas glaciei</name>
    <dbReference type="NCBI Taxonomy" id="1776957"/>
    <lineage>
        <taxon>Bacteria</taxon>
        <taxon>Pseudomonadati</taxon>
        <taxon>Pseudomonadota</taxon>
        <taxon>Alphaproteobacteria</taxon>
        <taxon>Hyphomicrobiales</taxon>
        <taxon>Aurantimonadaceae</taxon>
        <taxon>Aureimonas</taxon>
    </lineage>
</organism>
<dbReference type="RefSeq" id="WP_188854435.1">
    <property type="nucleotide sequence ID" value="NZ_BMJJ01000012.1"/>
</dbReference>
<protein>
    <submittedName>
        <fullName evidence="1">Uncharacterized protein</fullName>
    </submittedName>
</protein>
<accession>A0A916Y9H9</accession>
<sequence length="89" mass="9473">MADGTAQADGSGVIGPITDEDYSERCLDCQADLAPDFCILVQRAVNAGWTEDDVASALFELARAHIKVLMAERTRPAPRDQGHGWASAG</sequence>
<keyword evidence="2" id="KW-1185">Reference proteome</keyword>
<dbReference type="Proteomes" id="UP000613160">
    <property type="component" value="Unassembled WGS sequence"/>
</dbReference>
<evidence type="ECO:0000313" key="1">
    <source>
        <dbReference type="EMBL" id="GGD34676.1"/>
    </source>
</evidence>
<evidence type="ECO:0000313" key="2">
    <source>
        <dbReference type="Proteomes" id="UP000613160"/>
    </source>
</evidence>
<name>A0A916Y9H9_9HYPH</name>
<gene>
    <name evidence="1" type="ORF">GCM10011335_42140</name>
</gene>